<sequence length="596" mass="65589">MTILQALEGYYHRLAERGAVASPGWSSEKFGWVIEIDADGGLIDVIDLHDTRGKKPKTVLYQVPAAVKRTVGIVPNFLWDKTAYVLGRTAGNDKRTAEEHARFVAFHQQRLAGQTDEGLTALLRFLERWRPEHFDGTRFRPEMLDANVMFRLAGERRFIHQRPAARALVEKGEADVGAATAFCLITGEQAPIARLHPSIKGVEGAQTAGAALVSFNLDAFTSLGKEQGANAPTSAVAAFRYGAALNHLLTRDGPNRVRRPIGDATVVFWADARNAEGSHADAAEAAEGWFAGVNDPPTDAEEEAKIGRDMDAIAQGRALADLRPDILPGTRFYVLGLSPNAARLSVRFWLTGEFSEFAENLAAHYRDLHIEPRPFNWGGAPSVFRLLVRTTALLQEAKNIPPQLAGEVMRAVLTGGRYPQSLLAAVMIRLRAGDDPLSGWHVAVIRAVLTRDHRKDRKKEDVPVSLAPDEPNKAYQLGRLFAVLEAAQRMALGKVNATIRDRYFGAASATPATVFPLLLRGVQNHLARLRKDGRGGWVEREITDILDKLPPDLPRSLPLLEQGRFVVGYYHQRKEQFKGRPDVAAAIQDDDEGSDQ</sequence>
<dbReference type="EMBL" id="JABEQD010000010">
    <property type="protein sequence ID" value="MBB2169495.1"/>
    <property type="molecule type" value="Genomic_DNA"/>
</dbReference>
<evidence type="ECO:0000313" key="2">
    <source>
        <dbReference type="Proteomes" id="UP000559860"/>
    </source>
</evidence>
<keyword evidence="2" id="KW-1185">Reference proteome</keyword>
<dbReference type="AlphaFoldDB" id="A0A7W4IUW1"/>
<comment type="caution">
    <text evidence="1">The sequence shown here is derived from an EMBL/GenBank/DDBJ whole genome shotgun (WGS) entry which is preliminary data.</text>
</comment>
<protein>
    <submittedName>
        <fullName evidence="1">Type I-C CRISPR-associated protein Cas8c/Csd1</fullName>
    </submittedName>
</protein>
<dbReference type="NCBIfam" id="TIGR01863">
    <property type="entry name" value="cas_Csd1"/>
    <property type="match status" value="1"/>
</dbReference>
<dbReference type="CDD" id="cd09757">
    <property type="entry name" value="Cas8c_I-C"/>
    <property type="match status" value="1"/>
</dbReference>
<accession>A0A7W4IUW1</accession>
<dbReference type="RefSeq" id="WP_182987000.1">
    <property type="nucleotide sequence ID" value="NZ_JABEQD010000010.1"/>
</dbReference>
<name>A0A7W4IUW1_9PROT</name>
<evidence type="ECO:0000313" key="1">
    <source>
        <dbReference type="EMBL" id="MBB2169495.1"/>
    </source>
</evidence>
<dbReference type="Pfam" id="PF09709">
    <property type="entry name" value="Cas_Csd1"/>
    <property type="match status" value="1"/>
</dbReference>
<dbReference type="InterPro" id="IPR010144">
    <property type="entry name" value="CRISPR-assoc_prot_Csd1-typ"/>
</dbReference>
<organism evidence="1 2">
    <name type="scientific">Gluconacetobacter aggeris</name>
    <dbReference type="NCBI Taxonomy" id="1286186"/>
    <lineage>
        <taxon>Bacteria</taxon>
        <taxon>Pseudomonadati</taxon>
        <taxon>Pseudomonadota</taxon>
        <taxon>Alphaproteobacteria</taxon>
        <taxon>Acetobacterales</taxon>
        <taxon>Acetobacteraceae</taxon>
        <taxon>Gluconacetobacter</taxon>
    </lineage>
</organism>
<gene>
    <name evidence="1" type="primary">cas8c</name>
    <name evidence="1" type="ORF">HLH36_14240</name>
</gene>
<proteinExistence type="predicted"/>
<dbReference type="Proteomes" id="UP000559860">
    <property type="component" value="Unassembled WGS sequence"/>
</dbReference>
<reference evidence="1 2" key="1">
    <citation type="submission" date="2020-04" db="EMBL/GenBank/DDBJ databases">
        <title>Description of novel Gluconacetobacter.</title>
        <authorList>
            <person name="Sombolestani A."/>
        </authorList>
    </citation>
    <scope>NUCLEOTIDE SEQUENCE [LARGE SCALE GENOMIC DNA]</scope>
    <source>
        <strain evidence="1 2">LMG 27801</strain>
    </source>
</reference>